<accession>A0ABQ3YBG2</accession>
<sequence>MSTALRAAVSVAMPAGFSVLGLVQLAVAGLLLYEIWGHLRGYGAAKLSRLVIIGVGAVVLGIGKALFARPGDPEGVLVTPQQAPDLWRLAGAMATAAGTRAPDEIRPIPEGNAAVTEDARLLGLVAGGRSSRPTRSRCAWCRTPRRHAGTPTRPRASASPRCARCRPCTTPPTTAPPASSCRSSARPVWRCSARSSTSATAPCCPGPTSPASWTR</sequence>
<protein>
    <submittedName>
        <fullName evidence="3">Uncharacterized protein</fullName>
    </submittedName>
</protein>
<proteinExistence type="predicted"/>
<dbReference type="RefSeq" id="WP_203771215.1">
    <property type="nucleotide sequence ID" value="NZ_BAAABO010000002.1"/>
</dbReference>
<feature type="transmembrane region" description="Helical" evidence="2">
    <location>
        <begin position="47"/>
        <end position="67"/>
    </location>
</feature>
<feature type="transmembrane region" description="Helical" evidence="2">
    <location>
        <begin position="12"/>
        <end position="35"/>
    </location>
</feature>
<keyword evidence="2" id="KW-0472">Membrane</keyword>
<feature type="region of interest" description="Disordered" evidence="1">
    <location>
        <begin position="194"/>
        <end position="215"/>
    </location>
</feature>
<feature type="region of interest" description="Disordered" evidence="1">
    <location>
        <begin position="168"/>
        <end position="187"/>
    </location>
</feature>
<name>A0ABQ3YBG2_9ACTN</name>
<comment type="caution">
    <text evidence="3">The sequence shown here is derived from an EMBL/GenBank/DDBJ whole genome shotgun (WGS) entry which is preliminary data.</text>
</comment>
<dbReference type="EMBL" id="BOMI01000117">
    <property type="protein sequence ID" value="GID77345.1"/>
    <property type="molecule type" value="Genomic_DNA"/>
</dbReference>
<evidence type="ECO:0000256" key="1">
    <source>
        <dbReference type="SAM" id="MobiDB-lite"/>
    </source>
</evidence>
<keyword evidence="4" id="KW-1185">Reference proteome</keyword>
<reference evidence="3 4" key="1">
    <citation type="submission" date="2021-01" db="EMBL/GenBank/DDBJ databases">
        <title>Whole genome shotgun sequence of Actinoplanes deccanensis NBRC 13994.</title>
        <authorList>
            <person name="Komaki H."/>
            <person name="Tamura T."/>
        </authorList>
    </citation>
    <scope>NUCLEOTIDE SEQUENCE [LARGE SCALE GENOMIC DNA]</scope>
    <source>
        <strain evidence="3 4">NBRC 13994</strain>
    </source>
</reference>
<gene>
    <name evidence="3" type="ORF">Ade02nite_59860</name>
</gene>
<feature type="compositionally biased region" description="Low complexity" evidence="1">
    <location>
        <begin position="176"/>
        <end position="187"/>
    </location>
</feature>
<evidence type="ECO:0000313" key="3">
    <source>
        <dbReference type="EMBL" id="GID77345.1"/>
    </source>
</evidence>
<keyword evidence="2" id="KW-0812">Transmembrane</keyword>
<organism evidence="3 4">
    <name type="scientific">Paractinoplanes deccanensis</name>
    <dbReference type="NCBI Taxonomy" id="113561"/>
    <lineage>
        <taxon>Bacteria</taxon>
        <taxon>Bacillati</taxon>
        <taxon>Actinomycetota</taxon>
        <taxon>Actinomycetes</taxon>
        <taxon>Micromonosporales</taxon>
        <taxon>Micromonosporaceae</taxon>
        <taxon>Paractinoplanes</taxon>
    </lineage>
</organism>
<evidence type="ECO:0000313" key="4">
    <source>
        <dbReference type="Proteomes" id="UP000609879"/>
    </source>
</evidence>
<feature type="compositionally biased region" description="Low complexity" evidence="1">
    <location>
        <begin position="194"/>
        <end position="203"/>
    </location>
</feature>
<keyword evidence="2" id="KW-1133">Transmembrane helix</keyword>
<evidence type="ECO:0000256" key="2">
    <source>
        <dbReference type="SAM" id="Phobius"/>
    </source>
</evidence>
<dbReference type="Proteomes" id="UP000609879">
    <property type="component" value="Unassembled WGS sequence"/>
</dbReference>